<name>A0A6J4UTD8_9BACT</name>
<gene>
    <name evidence="1" type="ORF">AVDCRST_MAG70-1412</name>
</gene>
<protein>
    <submittedName>
        <fullName evidence="1">Uncharacterized protein</fullName>
    </submittedName>
</protein>
<dbReference type="AlphaFoldDB" id="A0A6J4UTD8"/>
<dbReference type="EMBL" id="CADCWH010000226">
    <property type="protein sequence ID" value="CAA9557609.1"/>
    <property type="molecule type" value="Genomic_DNA"/>
</dbReference>
<reference evidence="1" key="1">
    <citation type="submission" date="2020-02" db="EMBL/GenBank/DDBJ databases">
        <authorList>
            <person name="Meier V. D."/>
        </authorList>
    </citation>
    <scope>NUCLEOTIDE SEQUENCE</scope>
    <source>
        <strain evidence="1">AVDCRST_MAG70</strain>
    </source>
</reference>
<proteinExistence type="predicted"/>
<organism evidence="1">
    <name type="scientific">uncultured Thermomicrobiales bacterium</name>
    <dbReference type="NCBI Taxonomy" id="1645740"/>
    <lineage>
        <taxon>Bacteria</taxon>
        <taxon>Pseudomonadati</taxon>
        <taxon>Thermomicrobiota</taxon>
        <taxon>Thermomicrobia</taxon>
        <taxon>Thermomicrobiales</taxon>
        <taxon>environmental samples</taxon>
    </lineage>
</organism>
<evidence type="ECO:0000313" key="1">
    <source>
        <dbReference type="EMBL" id="CAA9557609.1"/>
    </source>
</evidence>
<sequence>MTGGYAIANKLLAYRSRADREIGRVHPAERTVTVGICRPDGTYGETMVREGSSTVSSVPGVTIELERLSGG</sequence>
<accession>A0A6J4UTD8</accession>